<dbReference type="RefSeq" id="WP_201663913.1">
    <property type="nucleotide sequence ID" value="NZ_JAEQNC010000023.1"/>
</dbReference>
<sequence length="168" mass="17700">MSKALLTASLLISLMATYQTLASEASFLNAMQGSYVGRGIVRLRTNLEPIKVKCRFRSSATASSLSLSGSCAGLVVISKKISADIRLAGTRYKGTYLGAGTGPAALSGKRLGNAIAFSVRWAKNVNGDRDATLTVEKVGAAGLTLKTTDRDPKTGKLVITSEIVMTRR</sequence>
<feature type="chain" id="PRO_5037257051" description="DUF1120 domain-containing protein" evidence="1">
    <location>
        <begin position="23"/>
        <end position="168"/>
    </location>
</feature>
<comment type="caution">
    <text evidence="2">The sequence shown here is derived from an EMBL/GenBank/DDBJ whole genome shotgun (WGS) entry which is preliminary data.</text>
</comment>
<dbReference type="AlphaFoldDB" id="A0A937CND4"/>
<evidence type="ECO:0008006" key="4">
    <source>
        <dbReference type="Google" id="ProtNLM"/>
    </source>
</evidence>
<gene>
    <name evidence="2" type="ORF">JJB09_25445</name>
</gene>
<accession>A0A937CND4</accession>
<reference evidence="2" key="1">
    <citation type="submission" date="2021-01" db="EMBL/GenBank/DDBJ databases">
        <title>Rhizobium sp. strain KVB221 16S ribosomal RNA gene Genome sequencing and assembly.</title>
        <authorList>
            <person name="Kang M."/>
        </authorList>
    </citation>
    <scope>NUCLEOTIDE SEQUENCE</scope>
    <source>
        <strain evidence="2">KVB221</strain>
    </source>
</reference>
<organism evidence="2 3">
    <name type="scientific">Rhizobium setariae</name>
    <dbReference type="NCBI Taxonomy" id="2801340"/>
    <lineage>
        <taxon>Bacteria</taxon>
        <taxon>Pseudomonadati</taxon>
        <taxon>Pseudomonadota</taxon>
        <taxon>Alphaproteobacteria</taxon>
        <taxon>Hyphomicrobiales</taxon>
        <taxon>Rhizobiaceae</taxon>
        <taxon>Rhizobium/Agrobacterium group</taxon>
        <taxon>Rhizobium</taxon>
    </lineage>
</organism>
<keyword evidence="3" id="KW-1185">Reference proteome</keyword>
<evidence type="ECO:0000313" key="3">
    <source>
        <dbReference type="Proteomes" id="UP000633219"/>
    </source>
</evidence>
<dbReference type="EMBL" id="JAEQNC010000023">
    <property type="protein sequence ID" value="MBL0375365.1"/>
    <property type="molecule type" value="Genomic_DNA"/>
</dbReference>
<keyword evidence="1" id="KW-0732">Signal</keyword>
<name>A0A937CND4_9HYPH</name>
<protein>
    <recommendedName>
        <fullName evidence="4">DUF1120 domain-containing protein</fullName>
    </recommendedName>
</protein>
<evidence type="ECO:0000256" key="1">
    <source>
        <dbReference type="SAM" id="SignalP"/>
    </source>
</evidence>
<evidence type="ECO:0000313" key="2">
    <source>
        <dbReference type="EMBL" id="MBL0375365.1"/>
    </source>
</evidence>
<feature type="signal peptide" evidence="1">
    <location>
        <begin position="1"/>
        <end position="22"/>
    </location>
</feature>
<dbReference type="Proteomes" id="UP000633219">
    <property type="component" value="Unassembled WGS sequence"/>
</dbReference>
<proteinExistence type="predicted"/>